<feature type="domain" description="Major facilitator superfamily (MFS) profile" evidence="8">
    <location>
        <begin position="22"/>
        <end position="402"/>
    </location>
</feature>
<dbReference type="GO" id="GO:0022857">
    <property type="term" value="F:transmembrane transporter activity"/>
    <property type="evidence" value="ECO:0007669"/>
    <property type="project" value="InterPro"/>
</dbReference>
<evidence type="ECO:0000256" key="2">
    <source>
        <dbReference type="ARBA" id="ARBA00022448"/>
    </source>
</evidence>
<dbReference type="Gene3D" id="1.20.1250.20">
    <property type="entry name" value="MFS general substrate transporter like domains"/>
    <property type="match status" value="1"/>
</dbReference>
<keyword evidence="2" id="KW-0813">Transport</keyword>
<dbReference type="Pfam" id="PF07690">
    <property type="entry name" value="MFS_1"/>
    <property type="match status" value="1"/>
</dbReference>
<protein>
    <submittedName>
        <fullName evidence="9">Multidrug resistance protein</fullName>
    </submittedName>
</protein>
<dbReference type="RefSeq" id="WP_071115429.1">
    <property type="nucleotide sequence ID" value="NZ_MKCS01000001.1"/>
</dbReference>
<feature type="transmembrane region" description="Helical" evidence="7">
    <location>
        <begin position="259"/>
        <end position="278"/>
    </location>
</feature>
<keyword evidence="4 7" id="KW-0812">Transmembrane</keyword>
<dbReference type="InterPro" id="IPR036259">
    <property type="entry name" value="MFS_trans_sf"/>
</dbReference>
<dbReference type="PROSITE" id="PS50850">
    <property type="entry name" value="MFS"/>
    <property type="match status" value="1"/>
</dbReference>
<evidence type="ECO:0000256" key="6">
    <source>
        <dbReference type="ARBA" id="ARBA00023136"/>
    </source>
</evidence>
<dbReference type="InterPro" id="IPR050171">
    <property type="entry name" value="MFS_Transporters"/>
</dbReference>
<sequence length="408" mass="44902">MPNHTPSFLQRWLRPYRGLPPSVYIQVLCSFINNVGGISKLFLPLYLREGYHLPYSQIGMLMAFYGAGMLIGSLKGGSLSDRFDSRALAVLALSLSGLCMALLALQIPVWLFMPVLVLSGMADGGFRPVNQRLALEPCTPQQRPVAQGMMRVAFNLGVAIAGVTSGFLAAYGYQWVYAANASGTLLAACWLAWSYRRQRERTQPGRRDEQADVTLVGPWRDVSFLRSIAALILITLAFDQMYVTLALFLREHYQLGPQWVGYLFTINGLMVVALQLPISRRILRWGLGLSTQLGVLLTGCSFLWLNVGHSVLWPILMMVTLTFGELLLSPSYAQLVMHRSEGRLRGSYLGLYNAAWNGRTLVAPALGTALYGHLGGAALWWLCALVACLGVAIQHGALRKMLRPAPVG</sequence>
<name>A0A1S1X075_9NEIS</name>
<evidence type="ECO:0000256" key="4">
    <source>
        <dbReference type="ARBA" id="ARBA00022692"/>
    </source>
</evidence>
<gene>
    <name evidence="9" type="ORF">BI347_05005</name>
</gene>
<feature type="transmembrane region" description="Helical" evidence="7">
    <location>
        <begin position="86"/>
        <end position="105"/>
    </location>
</feature>
<dbReference type="SUPFAM" id="SSF103473">
    <property type="entry name" value="MFS general substrate transporter"/>
    <property type="match status" value="1"/>
</dbReference>
<evidence type="ECO:0000313" key="10">
    <source>
        <dbReference type="Proteomes" id="UP000180088"/>
    </source>
</evidence>
<reference evidence="9 10" key="1">
    <citation type="submission" date="2016-09" db="EMBL/GenBank/DDBJ databases">
        <title>Chromobacterium muskegensis sp. nov., an insecticidal bacterium isolated from Sphagnum bogs.</title>
        <authorList>
            <person name="Sparks M.E."/>
            <person name="Blackburn M.B."/>
            <person name="Gundersen-Rindal D.E."/>
            <person name="Mitchell A."/>
            <person name="Farrar R."/>
            <person name="Kuhar D."/>
        </authorList>
    </citation>
    <scope>NUCLEOTIDE SEQUENCE [LARGE SCALE GENOMIC DNA]</scope>
    <source>
        <strain evidence="9 10">37-2</strain>
    </source>
</reference>
<evidence type="ECO:0000256" key="1">
    <source>
        <dbReference type="ARBA" id="ARBA00004651"/>
    </source>
</evidence>
<feature type="transmembrane region" description="Helical" evidence="7">
    <location>
        <begin position="378"/>
        <end position="398"/>
    </location>
</feature>
<feature type="transmembrane region" description="Helical" evidence="7">
    <location>
        <begin position="228"/>
        <end position="247"/>
    </location>
</feature>
<keyword evidence="3" id="KW-1003">Cell membrane</keyword>
<feature type="transmembrane region" description="Helical" evidence="7">
    <location>
        <begin position="150"/>
        <end position="169"/>
    </location>
</feature>
<organism evidence="9 10">
    <name type="scientific">Chromobacterium sphagni</name>
    <dbReference type="NCBI Taxonomy" id="1903179"/>
    <lineage>
        <taxon>Bacteria</taxon>
        <taxon>Pseudomonadati</taxon>
        <taxon>Pseudomonadota</taxon>
        <taxon>Betaproteobacteria</taxon>
        <taxon>Neisseriales</taxon>
        <taxon>Chromobacteriaceae</taxon>
        <taxon>Chromobacterium</taxon>
    </lineage>
</organism>
<comment type="subcellular location">
    <subcellularLocation>
        <location evidence="1">Cell membrane</location>
        <topology evidence="1">Multi-pass membrane protein</topology>
    </subcellularLocation>
</comment>
<dbReference type="Proteomes" id="UP000180088">
    <property type="component" value="Unassembled WGS sequence"/>
</dbReference>
<feature type="transmembrane region" description="Helical" evidence="7">
    <location>
        <begin position="349"/>
        <end position="372"/>
    </location>
</feature>
<dbReference type="AlphaFoldDB" id="A0A1S1X075"/>
<evidence type="ECO:0000256" key="5">
    <source>
        <dbReference type="ARBA" id="ARBA00022989"/>
    </source>
</evidence>
<evidence type="ECO:0000313" key="9">
    <source>
        <dbReference type="EMBL" id="OHX12937.1"/>
    </source>
</evidence>
<evidence type="ECO:0000256" key="3">
    <source>
        <dbReference type="ARBA" id="ARBA00022475"/>
    </source>
</evidence>
<comment type="caution">
    <text evidence="9">The sequence shown here is derived from an EMBL/GenBank/DDBJ whole genome shotgun (WGS) entry which is preliminary data.</text>
</comment>
<feature type="transmembrane region" description="Helical" evidence="7">
    <location>
        <begin position="285"/>
        <end position="305"/>
    </location>
</feature>
<dbReference type="InterPro" id="IPR020846">
    <property type="entry name" value="MFS_dom"/>
</dbReference>
<keyword evidence="6 7" id="KW-0472">Membrane</keyword>
<dbReference type="PANTHER" id="PTHR23517">
    <property type="entry name" value="RESISTANCE PROTEIN MDTM, PUTATIVE-RELATED-RELATED"/>
    <property type="match status" value="1"/>
</dbReference>
<dbReference type="PANTHER" id="PTHR23517:SF3">
    <property type="entry name" value="INTEGRAL MEMBRANE TRANSPORT PROTEIN"/>
    <property type="match status" value="1"/>
</dbReference>
<dbReference type="STRING" id="1903179.BI347_05005"/>
<feature type="transmembrane region" description="Helical" evidence="7">
    <location>
        <begin position="311"/>
        <end position="328"/>
    </location>
</feature>
<evidence type="ECO:0000259" key="8">
    <source>
        <dbReference type="PROSITE" id="PS50850"/>
    </source>
</evidence>
<feature type="transmembrane region" description="Helical" evidence="7">
    <location>
        <begin position="21"/>
        <end position="43"/>
    </location>
</feature>
<keyword evidence="5 7" id="KW-1133">Transmembrane helix</keyword>
<feature type="transmembrane region" description="Helical" evidence="7">
    <location>
        <begin position="175"/>
        <end position="193"/>
    </location>
</feature>
<dbReference type="GO" id="GO:0005886">
    <property type="term" value="C:plasma membrane"/>
    <property type="evidence" value="ECO:0007669"/>
    <property type="project" value="UniProtKB-SubCell"/>
</dbReference>
<dbReference type="InterPro" id="IPR011701">
    <property type="entry name" value="MFS"/>
</dbReference>
<accession>A0A1S1X075</accession>
<proteinExistence type="predicted"/>
<dbReference type="EMBL" id="MKCS01000001">
    <property type="protein sequence ID" value="OHX12937.1"/>
    <property type="molecule type" value="Genomic_DNA"/>
</dbReference>
<feature type="transmembrane region" description="Helical" evidence="7">
    <location>
        <begin position="55"/>
        <end position="74"/>
    </location>
</feature>
<evidence type="ECO:0000256" key="7">
    <source>
        <dbReference type="SAM" id="Phobius"/>
    </source>
</evidence>
<dbReference type="OrthoDB" id="5651057at2"/>